<keyword evidence="2" id="KW-0732">Signal</keyword>
<name>A0A9N9MY53_9CUCU</name>
<dbReference type="Proteomes" id="UP001152799">
    <property type="component" value="Chromosome 6"/>
</dbReference>
<gene>
    <name evidence="3" type="ORF">CEUTPL_LOCUS10342</name>
</gene>
<feature type="region of interest" description="Disordered" evidence="1">
    <location>
        <begin position="220"/>
        <end position="271"/>
    </location>
</feature>
<dbReference type="AlphaFoldDB" id="A0A9N9MY53"/>
<evidence type="ECO:0000313" key="3">
    <source>
        <dbReference type="EMBL" id="CAG9769868.1"/>
    </source>
</evidence>
<accession>A0A9N9MY53</accession>
<evidence type="ECO:0000256" key="1">
    <source>
        <dbReference type="SAM" id="MobiDB-lite"/>
    </source>
</evidence>
<feature type="region of interest" description="Disordered" evidence="1">
    <location>
        <begin position="164"/>
        <end position="185"/>
    </location>
</feature>
<feature type="chain" id="PRO_5040212296" evidence="2">
    <location>
        <begin position="18"/>
        <end position="271"/>
    </location>
</feature>
<feature type="compositionally biased region" description="Polar residues" evidence="1">
    <location>
        <begin position="262"/>
        <end position="271"/>
    </location>
</feature>
<organism evidence="3 4">
    <name type="scientific">Ceutorhynchus assimilis</name>
    <name type="common">cabbage seed weevil</name>
    <dbReference type="NCBI Taxonomy" id="467358"/>
    <lineage>
        <taxon>Eukaryota</taxon>
        <taxon>Metazoa</taxon>
        <taxon>Ecdysozoa</taxon>
        <taxon>Arthropoda</taxon>
        <taxon>Hexapoda</taxon>
        <taxon>Insecta</taxon>
        <taxon>Pterygota</taxon>
        <taxon>Neoptera</taxon>
        <taxon>Endopterygota</taxon>
        <taxon>Coleoptera</taxon>
        <taxon>Polyphaga</taxon>
        <taxon>Cucujiformia</taxon>
        <taxon>Curculionidae</taxon>
        <taxon>Ceutorhynchinae</taxon>
        <taxon>Ceutorhynchus</taxon>
    </lineage>
</organism>
<feature type="compositionally biased region" description="Low complexity" evidence="1">
    <location>
        <begin position="220"/>
        <end position="258"/>
    </location>
</feature>
<evidence type="ECO:0000313" key="4">
    <source>
        <dbReference type="Proteomes" id="UP001152799"/>
    </source>
</evidence>
<proteinExistence type="predicted"/>
<sequence length="271" mass="28532">MIKFVTFLAFAISQVLSGAVEVLPAAAVAPVVAPAVVTSRSSQYFTQNHNALAAPLVAPVAPVVEAVAPVPARIEAVAPTAARVQAPLAQYIAPSSSSFSQVIRYGQYVAPAPYFAAPYLSAPLVQAPFVAGAAPLVAKSVVAPLVARGPVAVPVAQPIAPAQPVATPQQPHLNPVVPAPNPDAESVDIESARLRALPQTINEPAEQQRQQLQQSFARLQQQLRAQQNQRSAQSQQTQQETRASARNQAQPQQQSAAPGFLSQEQFIQGPY</sequence>
<dbReference type="EMBL" id="OU892282">
    <property type="protein sequence ID" value="CAG9769868.1"/>
    <property type="molecule type" value="Genomic_DNA"/>
</dbReference>
<feature type="signal peptide" evidence="2">
    <location>
        <begin position="1"/>
        <end position="17"/>
    </location>
</feature>
<protein>
    <submittedName>
        <fullName evidence="3">Uncharacterized protein</fullName>
    </submittedName>
</protein>
<reference evidence="3" key="1">
    <citation type="submission" date="2022-01" db="EMBL/GenBank/DDBJ databases">
        <authorList>
            <person name="King R."/>
        </authorList>
    </citation>
    <scope>NUCLEOTIDE SEQUENCE</scope>
</reference>
<evidence type="ECO:0000256" key="2">
    <source>
        <dbReference type="SAM" id="SignalP"/>
    </source>
</evidence>
<keyword evidence="4" id="KW-1185">Reference proteome</keyword>